<geneLocation type="plasmid" evidence="3 4">
    <name>pHsi540</name>
</geneLocation>
<dbReference type="SUPFAM" id="SSF52402">
    <property type="entry name" value="Adenine nucleotide alpha hydrolases-like"/>
    <property type="match status" value="1"/>
</dbReference>
<evidence type="ECO:0000313" key="3">
    <source>
        <dbReference type="EMBL" id="QUJ74045.1"/>
    </source>
</evidence>
<dbReference type="InterPro" id="IPR014729">
    <property type="entry name" value="Rossmann-like_a/b/a_fold"/>
</dbReference>
<dbReference type="Pfam" id="PF00733">
    <property type="entry name" value="Asn_synthase"/>
    <property type="match status" value="1"/>
</dbReference>
<dbReference type="GO" id="GO:0006529">
    <property type="term" value="P:asparagine biosynthetic process"/>
    <property type="evidence" value="ECO:0007669"/>
    <property type="project" value="InterPro"/>
</dbReference>
<proteinExistence type="predicted"/>
<dbReference type="EMBL" id="CP073368">
    <property type="protein sequence ID" value="QUJ74045.1"/>
    <property type="molecule type" value="Genomic_DNA"/>
</dbReference>
<reference evidence="3" key="1">
    <citation type="submission" date="2021-04" db="EMBL/GenBank/DDBJ databases">
        <title>Complete Genome sequence and Methylome Analysis of the Haloarchaeon Haloarcula sinaiiensis.</title>
        <authorList>
            <person name="Fomenkov A."/>
            <person name="DasSarma P."/>
            <person name="DasSarma S."/>
            <person name="Roberts R.J."/>
        </authorList>
    </citation>
    <scope>NUCLEOTIDE SEQUENCE</scope>
    <source>
        <strain evidence="3">ATCC 33800</strain>
        <plasmid evidence="3">pHsi540</plasmid>
    </source>
</reference>
<dbReference type="RefSeq" id="WP_152419003.1">
    <property type="nucleotide sequence ID" value="NZ_AOLR01000057.1"/>
</dbReference>
<feature type="region of interest" description="Disordered" evidence="1">
    <location>
        <begin position="33"/>
        <end position="71"/>
    </location>
</feature>
<dbReference type="GeneID" id="64825081"/>
<dbReference type="GO" id="GO:0004066">
    <property type="term" value="F:asparagine synthase (glutamine-hydrolyzing) activity"/>
    <property type="evidence" value="ECO:0007669"/>
    <property type="project" value="InterPro"/>
</dbReference>
<evidence type="ECO:0000259" key="2">
    <source>
        <dbReference type="Pfam" id="PF00733"/>
    </source>
</evidence>
<dbReference type="OrthoDB" id="8692at2157"/>
<keyword evidence="3" id="KW-0614">Plasmid</keyword>
<dbReference type="PANTHER" id="PTHR43284">
    <property type="entry name" value="ASPARAGINE SYNTHETASE (GLUTAMINE-HYDROLYZING)"/>
    <property type="match status" value="1"/>
</dbReference>
<evidence type="ECO:0000256" key="1">
    <source>
        <dbReference type="SAM" id="MobiDB-lite"/>
    </source>
</evidence>
<sequence>MISLTGLFEPARTSGPLCHDTTTDPTIDTACLGGPTARSLDDAPGSASRVPDESHSDGEHPMTGVAGGSTSSTSLDSLLEPMHRESWYEVDSVDFGDLGVALVHHGEKDPSGGRTWHDEHRAGVVYGAITNLGDLGFSSEGLFEAVLSRPDKTLAALDGPFLLVALDRDTDRLVVGTDKLGTRQCFYTSEGPFAFGSNLATPLAAVAEPTIDVQGLSDMLLIGHVWGEKTLVEEISALPAASVLEYEGGTCDVRSYWQFEFETDPQDDPVAPIIEAYRQAVADTAATVEGSIGLWLSGGLDSRTLAGELSENFDTITTYTYNANPSNGGNRRIARQISERLGAQNEEVPLTPDRFVDVFDEAVTLTSGMLTWRTFLNLTAVFNIDDPADVVLEGCGQGTMLGGGLSQDVLRRYDTPEESLYQEKHQSNRGDVQRLLTADIDPMTTYRTVVADSTAPDSVSKALDCYYRNYMARGEFASNPLARSQVGSRIPICTRNFLDAVTKLPLEYRGDTIPFTGGKIPAGTSRGKLELARRLDYGLNGIPYERTKMSPSRPLWLHVVGFVADTATKRLLGKNAYGGRRLQEMWYEEHNEMRAMIDGLLDDACERAVFDADAIEDLRTAHQNGEANNLGPLAALSTVERWFQLHLDRKQIDNESSARRSASAGTAE</sequence>
<dbReference type="KEGG" id="hsin:KDQ40_18955"/>
<organism evidence="3 4">
    <name type="scientific">Haloarcula marismortui ATCC 33800</name>
    <dbReference type="NCBI Taxonomy" id="662476"/>
    <lineage>
        <taxon>Archaea</taxon>
        <taxon>Methanobacteriati</taxon>
        <taxon>Methanobacteriota</taxon>
        <taxon>Stenosarchaea group</taxon>
        <taxon>Halobacteria</taxon>
        <taxon>Halobacteriales</taxon>
        <taxon>Haloarculaceae</taxon>
        <taxon>Haloarcula</taxon>
    </lineage>
</organism>
<dbReference type="InterPro" id="IPR029055">
    <property type="entry name" value="Ntn_hydrolases_N"/>
</dbReference>
<dbReference type="Proteomes" id="UP000682967">
    <property type="component" value="Plasmid pHsi540"/>
</dbReference>
<dbReference type="PANTHER" id="PTHR43284:SF1">
    <property type="entry name" value="ASPARAGINE SYNTHETASE"/>
    <property type="match status" value="1"/>
</dbReference>
<gene>
    <name evidence="3" type="ORF">KDQ40_18955</name>
</gene>
<dbReference type="InterPro" id="IPR001962">
    <property type="entry name" value="Asn_synthase"/>
</dbReference>
<accession>A0A8T8KLT9</accession>
<dbReference type="InterPro" id="IPR051786">
    <property type="entry name" value="ASN_synthetase/amidase"/>
</dbReference>
<protein>
    <submittedName>
        <fullName evidence="3">Asparagine synthase</fullName>
    </submittedName>
</protein>
<feature type="compositionally biased region" description="Basic and acidic residues" evidence="1">
    <location>
        <begin position="50"/>
        <end position="60"/>
    </location>
</feature>
<dbReference type="AlphaFoldDB" id="A0A8T8KLT9"/>
<evidence type="ECO:0000313" key="4">
    <source>
        <dbReference type="Proteomes" id="UP000682967"/>
    </source>
</evidence>
<dbReference type="Gene3D" id="3.40.50.620">
    <property type="entry name" value="HUPs"/>
    <property type="match status" value="1"/>
</dbReference>
<dbReference type="SUPFAM" id="SSF56235">
    <property type="entry name" value="N-terminal nucleophile aminohydrolases (Ntn hydrolases)"/>
    <property type="match status" value="1"/>
</dbReference>
<dbReference type="Gene3D" id="3.60.20.10">
    <property type="entry name" value="Glutamine Phosphoribosylpyrophosphate, subunit 1, domain 1"/>
    <property type="match status" value="1"/>
</dbReference>
<name>A0A8T8KLT9_9EURY</name>
<feature type="domain" description="Asparagine synthetase" evidence="2">
    <location>
        <begin position="278"/>
        <end position="509"/>
    </location>
</feature>